<protein>
    <submittedName>
        <fullName evidence="1">Protein YrdA</fullName>
    </submittedName>
</protein>
<dbReference type="InterPro" id="IPR047324">
    <property type="entry name" value="LbH_gamma_CA-like"/>
</dbReference>
<dbReference type="Pfam" id="PF00132">
    <property type="entry name" value="Hexapep"/>
    <property type="match status" value="1"/>
</dbReference>
<accession>A0A6S6MAX5</accession>
<dbReference type="AlphaFoldDB" id="A0A6S6MAX5"/>
<evidence type="ECO:0000313" key="1">
    <source>
        <dbReference type="EMBL" id="BCG48691.1"/>
    </source>
</evidence>
<keyword evidence="2" id="KW-1185">Reference proteome</keyword>
<dbReference type="InterPro" id="IPR050484">
    <property type="entry name" value="Transf_Hexapept/Carb_Anhydrase"/>
</dbReference>
<gene>
    <name evidence="1" type="ORF">GEOBRER4_n3585</name>
</gene>
<dbReference type="KEGG" id="gbn:GEOBRER4_34410"/>
<dbReference type="CDD" id="cd04645">
    <property type="entry name" value="LbH_gamma_CA_like"/>
    <property type="match status" value="1"/>
</dbReference>
<dbReference type="Gene3D" id="2.160.10.10">
    <property type="entry name" value="Hexapeptide repeat proteins"/>
    <property type="match status" value="1"/>
</dbReference>
<organism evidence="1 2">
    <name type="scientific">Citrifermentans bremense</name>
    <dbReference type="NCBI Taxonomy" id="60035"/>
    <lineage>
        <taxon>Bacteria</taxon>
        <taxon>Pseudomonadati</taxon>
        <taxon>Thermodesulfobacteriota</taxon>
        <taxon>Desulfuromonadia</taxon>
        <taxon>Geobacterales</taxon>
        <taxon>Geobacteraceae</taxon>
        <taxon>Citrifermentans</taxon>
    </lineage>
</organism>
<reference evidence="1 2" key="1">
    <citation type="submission" date="2020-06" db="EMBL/GenBank/DDBJ databases">
        <title>Interaction of electrochemicaly active bacteria, Geobacter bremensis R4 on different carbon anode.</title>
        <authorList>
            <person name="Meng L."/>
            <person name="Yoshida N."/>
        </authorList>
    </citation>
    <scope>NUCLEOTIDE SEQUENCE [LARGE SCALE GENOMIC DNA]</scope>
    <source>
        <strain evidence="1 2">R4</strain>
    </source>
</reference>
<sequence length="177" mass="19037">MIRPFKGIAPKIDPSAFIAETAVIIGEVSIGKEASIWYNCVVRGDVNFISIGDRTNIQDLSMLHVTHKKNPEDPGAPLVIGNDVTVGHSVTLHGCTIEDGAFVGMQAIIMDKVVVGKGALVGARALVTEGTVIPPGTLWVGSPAKYKRDLTESEIAWLSRSAGNYVRYSREFMEELG</sequence>
<proteinExistence type="predicted"/>
<name>A0A6S6MAX5_9BACT</name>
<dbReference type="InterPro" id="IPR001451">
    <property type="entry name" value="Hexapep"/>
</dbReference>
<dbReference type="EMBL" id="AP023213">
    <property type="protein sequence ID" value="BCG48691.1"/>
    <property type="molecule type" value="Genomic_DNA"/>
</dbReference>
<dbReference type="InterPro" id="IPR011004">
    <property type="entry name" value="Trimer_LpxA-like_sf"/>
</dbReference>
<dbReference type="SUPFAM" id="SSF51161">
    <property type="entry name" value="Trimeric LpxA-like enzymes"/>
    <property type="match status" value="1"/>
</dbReference>
<evidence type="ECO:0000313" key="2">
    <source>
        <dbReference type="Proteomes" id="UP000515472"/>
    </source>
</evidence>
<dbReference type="PANTHER" id="PTHR13061:SF29">
    <property type="entry name" value="GAMMA CARBONIC ANHYDRASE-LIKE 1, MITOCHONDRIAL-RELATED"/>
    <property type="match status" value="1"/>
</dbReference>
<dbReference type="PANTHER" id="PTHR13061">
    <property type="entry name" value="DYNACTIN SUBUNIT P25"/>
    <property type="match status" value="1"/>
</dbReference>
<dbReference type="Proteomes" id="UP000515472">
    <property type="component" value="Chromosome"/>
</dbReference>
<dbReference type="RefSeq" id="WP_085814959.1">
    <property type="nucleotide sequence ID" value="NZ_AP023213.1"/>
</dbReference>